<feature type="transmembrane region" description="Helical" evidence="1">
    <location>
        <begin position="371"/>
        <end position="392"/>
    </location>
</feature>
<feature type="transmembrane region" description="Helical" evidence="1">
    <location>
        <begin position="225"/>
        <end position="247"/>
    </location>
</feature>
<keyword evidence="1" id="KW-0472">Membrane</keyword>
<feature type="transmembrane region" description="Helical" evidence="1">
    <location>
        <begin position="59"/>
        <end position="81"/>
    </location>
</feature>
<dbReference type="RefSeq" id="WP_111295640.1">
    <property type="nucleotide sequence ID" value="NZ_QKZV01000005.1"/>
</dbReference>
<dbReference type="OrthoDB" id="140980at2"/>
<dbReference type="PANTHER" id="PTHR43044">
    <property type="match status" value="1"/>
</dbReference>
<evidence type="ECO:0000313" key="2">
    <source>
        <dbReference type="EMBL" id="PZX62424.1"/>
    </source>
</evidence>
<keyword evidence="1" id="KW-1133">Transmembrane helix</keyword>
<evidence type="ECO:0000256" key="1">
    <source>
        <dbReference type="SAM" id="Phobius"/>
    </source>
</evidence>
<dbReference type="Proteomes" id="UP000249720">
    <property type="component" value="Unassembled WGS sequence"/>
</dbReference>
<accession>A0A2W7RQ06</accession>
<feature type="transmembrane region" description="Helical" evidence="1">
    <location>
        <begin position="309"/>
        <end position="327"/>
    </location>
</feature>
<organism evidence="2 3">
    <name type="scientific">Hydrotalea sandarakina</name>
    <dbReference type="NCBI Taxonomy" id="1004304"/>
    <lineage>
        <taxon>Bacteria</taxon>
        <taxon>Pseudomonadati</taxon>
        <taxon>Bacteroidota</taxon>
        <taxon>Chitinophagia</taxon>
        <taxon>Chitinophagales</taxon>
        <taxon>Chitinophagaceae</taxon>
        <taxon>Hydrotalea</taxon>
    </lineage>
</organism>
<gene>
    <name evidence="2" type="ORF">LX80_01907</name>
</gene>
<dbReference type="AlphaFoldDB" id="A0A2W7RQ06"/>
<feature type="transmembrane region" description="Helical" evidence="1">
    <location>
        <begin position="142"/>
        <end position="161"/>
    </location>
</feature>
<feature type="transmembrane region" description="Helical" evidence="1">
    <location>
        <begin position="21"/>
        <end position="39"/>
    </location>
</feature>
<feature type="transmembrane region" description="Helical" evidence="1">
    <location>
        <begin position="268"/>
        <end position="289"/>
    </location>
</feature>
<feature type="transmembrane region" description="Helical" evidence="1">
    <location>
        <begin position="93"/>
        <end position="114"/>
    </location>
</feature>
<evidence type="ECO:0000313" key="3">
    <source>
        <dbReference type="Proteomes" id="UP000249720"/>
    </source>
</evidence>
<reference evidence="2 3" key="1">
    <citation type="submission" date="2018-06" db="EMBL/GenBank/DDBJ databases">
        <title>Genomic Encyclopedia of Archaeal and Bacterial Type Strains, Phase II (KMG-II): from individual species to whole genera.</title>
        <authorList>
            <person name="Goeker M."/>
        </authorList>
    </citation>
    <scope>NUCLEOTIDE SEQUENCE [LARGE SCALE GENOMIC DNA]</scope>
    <source>
        <strain evidence="2 3">DSM 23241</strain>
    </source>
</reference>
<feature type="transmembrane region" description="Helical" evidence="1">
    <location>
        <begin position="193"/>
        <end position="213"/>
    </location>
</feature>
<feature type="transmembrane region" description="Helical" evidence="1">
    <location>
        <begin position="334"/>
        <end position="351"/>
    </location>
</feature>
<sequence>MAEHTLDFKEQFEIPSGMKKWSLALIIIGILAFIIGLFTKGMGTNEEKAVFLGTLMYNTIFWTLVCNASMFFICATTLAMGGWQMTFRRVAEAISTLVPIFGIITLVILFYVIATGNHEIYHWLDSKQVAADEVLKGKSGFLNVKFFVIWSILAVGFWSLLGWRMRKISSQADAEPMDFNTGSAYLWKNTVTASLFIVWFALTIGSTLPWLWLMSLDAHWYSTMYSWYVFASSFVAGVALITLWVIYLKNKGYLEYTNQEHLHDLGKFIFAFSIFWTYLWFSQYMLIWYSNQPEETIYFKGRVQGPYKGIFFLNIIINFVCPLLILMKRSSKRNYTLMTFMAVLILFGHWIDFYQMVMPSVAKDHVTLSWFDFGILALFVGLMIHFVGRALASKPLIAKYNPFLKESIVHHT</sequence>
<name>A0A2W7RQ06_9BACT</name>
<proteinExistence type="predicted"/>
<evidence type="ECO:0008006" key="4">
    <source>
        <dbReference type="Google" id="ProtNLM"/>
    </source>
</evidence>
<comment type="caution">
    <text evidence="2">The sequence shown here is derived from an EMBL/GenBank/DDBJ whole genome shotgun (WGS) entry which is preliminary data.</text>
</comment>
<protein>
    <recommendedName>
        <fullName evidence="4">Quinol:cytochrome c oxidoreductase quinone-binding subunit 2</fullName>
    </recommendedName>
</protein>
<dbReference type="EMBL" id="QKZV01000005">
    <property type="protein sequence ID" value="PZX62424.1"/>
    <property type="molecule type" value="Genomic_DNA"/>
</dbReference>
<dbReference type="PANTHER" id="PTHR43044:SF1">
    <property type="entry name" value="QUINOL:CYTOCHROME C OXIDOREDUCTASE QUINONE-BINDING SUBUNIT 2"/>
    <property type="match status" value="1"/>
</dbReference>
<keyword evidence="3" id="KW-1185">Reference proteome</keyword>
<keyword evidence="1" id="KW-0812">Transmembrane</keyword>